<keyword evidence="1 9" id="KW-0645">Protease</keyword>
<dbReference type="InterPro" id="IPR024079">
    <property type="entry name" value="MetalloPept_cat_dom_sf"/>
</dbReference>
<dbReference type="SMART" id="SM00209">
    <property type="entry name" value="TSP1"/>
    <property type="match status" value="1"/>
</dbReference>
<keyword evidence="7" id="KW-0325">Glycoprotein</keyword>
<gene>
    <name evidence="13" type="primary">LOC106157016</name>
</gene>
<protein>
    <recommendedName>
        <fullName evidence="9">Metalloendopeptidase</fullName>
        <ecNumber evidence="9">3.4.24.-</ecNumber>
    </recommendedName>
</protein>
<evidence type="ECO:0000259" key="10">
    <source>
        <dbReference type="PROSITE" id="PS01180"/>
    </source>
</evidence>
<comment type="cofactor">
    <cofactor evidence="9">
        <name>Zn(2+)</name>
        <dbReference type="ChEBI" id="CHEBI:29105"/>
    </cofactor>
    <text evidence="9">Binds 1 zinc ion per subunit.</text>
</comment>
<dbReference type="Pfam" id="PF01400">
    <property type="entry name" value="Astacin"/>
    <property type="match status" value="1"/>
</dbReference>
<dbReference type="SUPFAM" id="SSF82895">
    <property type="entry name" value="TSP-1 type 1 repeat"/>
    <property type="match status" value="1"/>
</dbReference>
<dbReference type="Pfam" id="PF00090">
    <property type="entry name" value="TSP_1"/>
    <property type="match status" value="1"/>
</dbReference>
<dbReference type="InterPro" id="IPR001506">
    <property type="entry name" value="Peptidase_M12A"/>
</dbReference>
<dbReference type="EC" id="3.4.24.-" evidence="9"/>
<dbReference type="GeneID" id="106157016"/>
<dbReference type="OrthoDB" id="291007at2759"/>
<keyword evidence="2 9" id="KW-0479">Metal-binding</keyword>
<dbReference type="RefSeq" id="XP_023932115.1">
    <property type="nucleotide sequence ID" value="XM_024076347.1"/>
</dbReference>
<dbReference type="InterPro" id="IPR000859">
    <property type="entry name" value="CUB_dom"/>
</dbReference>
<dbReference type="CDD" id="cd00041">
    <property type="entry name" value="CUB"/>
    <property type="match status" value="1"/>
</dbReference>
<dbReference type="AlphaFoldDB" id="A0A2R2MPF2"/>
<dbReference type="Gene3D" id="2.60.120.290">
    <property type="entry name" value="Spermadhesin, CUB domain"/>
    <property type="match status" value="1"/>
</dbReference>
<dbReference type="GO" id="GO:0008270">
    <property type="term" value="F:zinc ion binding"/>
    <property type="evidence" value="ECO:0007669"/>
    <property type="project" value="InterPro"/>
</dbReference>
<keyword evidence="12" id="KW-1185">Reference proteome</keyword>
<name>A0A2R2MPF2_LINAN</name>
<evidence type="ECO:0000256" key="9">
    <source>
        <dbReference type="RuleBase" id="RU361183"/>
    </source>
</evidence>
<keyword evidence="9" id="KW-0732">Signal</keyword>
<evidence type="ECO:0000256" key="5">
    <source>
        <dbReference type="ARBA" id="ARBA00023049"/>
    </source>
</evidence>
<dbReference type="PANTHER" id="PTHR10127:SF810">
    <property type="entry name" value="ZINC METALLOPROTEINASE NAS-38"/>
    <property type="match status" value="1"/>
</dbReference>
<dbReference type="Gene3D" id="2.20.100.10">
    <property type="entry name" value="Thrombospondin type-1 (TSP1) repeat"/>
    <property type="match status" value="1"/>
</dbReference>
<dbReference type="PANTHER" id="PTHR10127">
    <property type="entry name" value="DISCOIDIN, CUB, EGF, LAMININ , AND ZINC METALLOPROTEASE DOMAIN CONTAINING"/>
    <property type="match status" value="1"/>
</dbReference>
<feature type="domain" description="CUB" evidence="10">
    <location>
        <begin position="316"/>
        <end position="449"/>
    </location>
</feature>
<dbReference type="SUPFAM" id="SSF49854">
    <property type="entry name" value="Spermadhesin, CUB domain"/>
    <property type="match status" value="1"/>
</dbReference>
<dbReference type="KEGG" id="lak:106157016"/>
<dbReference type="InterPro" id="IPR036383">
    <property type="entry name" value="TSP1_rpt_sf"/>
</dbReference>
<evidence type="ECO:0000313" key="13">
    <source>
        <dbReference type="RefSeq" id="XP_023932115.1"/>
    </source>
</evidence>
<keyword evidence="4 9" id="KW-0862">Zinc</keyword>
<evidence type="ECO:0000256" key="8">
    <source>
        <dbReference type="PROSITE-ProRule" id="PRU00059"/>
    </source>
</evidence>
<reference evidence="13" key="1">
    <citation type="submission" date="2025-08" db="UniProtKB">
        <authorList>
            <consortium name="RefSeq"/>
        </authorList>
    </citation>
    <scope>IDENTIFICATION</scope>
    <source>
        <tissue evidence="13">Gonads</tissue>
    </source>
</reference>
<dbReference type="InParanoid" id="A0A2R2MPF2"/>
<evidence type="ECO:0000256" key="2">
    <source>
        <dbReference type="ARBA" id="ARBA00022723"/>
    </source>
</evidence>
<evidence type="ECO:0000256" key="1">
    <source>
        <dbReference type="ARBA" id="ARBA00022670"/>
    </source>
</evidence>
<evidence type="ECO:0000256" key="3">
    <source>
        <dbReference type="ARBA" id="ARBA00022801"/>
    </source>
</evidence>
<dbReference type="Pfam" id="PF00431">
    <property type="entry name" value="CUB"/>
    <property type="match status" value="1"/>
</dbReference>
<dbReference type="PROSITE" id="PS50092">
    <property type="entry name" value="TSP1"/>
    <property type="match status" value="1"/>
</dbReference>
<dbReference type="SUPFAM" id="SSF55486">
    <property type="entry name" value="Metalloproteases ('zincins'), catalytic domain"/>
    <property type="match status" value="1"/>
</dbReference>
<feature type="signal peptide" evidence="9">
    <location>
        <begin position="1"/>
        <end position="23"/>
    </location>
</feature>
<evidence type="ECO:0000259" key="11">
    <source>
        <dbReference type="PROSITE" id="PS51864"/>
    </source>
</evidence>
<dbReference type="InterPro" id="IPR035914">
    <property type="entry name" value="Sperma_CUB_dom_sf"/>
</dbReference>
<keyword evidence="5 9" id="KW-0482">Metalloprotease</keyword>
<keyword evidence="3 9" id="KW-0378">Hydrolase</keyword>
<feature type="chain" id="PRO_5015023777" description="Metalloendopeptidase" evidence="9">
    <location>
        <begin position="24"/>
        <end position="548"/>
    </location>
</feature>
<dbReference type="PROSITE" id="PS51864">
    <property type="entry name" value="ASTACIN"/>
    <property type="match status" value="1"/>
</dbReference>
<dbReference type="SMART" id="SM00042">
    <property type="entry name" value="CUB"/>
    <property type="match status" value="1"/>
</dbReference>
<dbReference type="PRINTS" id="PR00480">
    <property type="entry name" value="ASTACIN"/>
</dbReference>
<evidence type="ECO:0000313" key="12">
    <source>
        <dbReference type="Proteomes" id="UP000085678"/>
    </source>
</evidence>
<dbReference type="GO" id="GO:0004222">
    <property type="term" value="F:metalloendopeptidase activity"/>
    <property type="evidence" value="ECO:0007669"/>
    <property type="project" value="UniProtKB-UniRule"/>
</dbReference>
<comment type="caution">
    <text evidence="8">Lacks conserved residue(s) required for the propagation of feature annotation.</text>
</comment>
<dbReference type="InterPro" id="IPR006026">
    <property type="entry name" value="Peptidase_Metallo"/>
</dbReference>
<dbReference type="InterPro" id="IPR000884">
    <property type="entry name" value="TSP1_rpt"/>
</dbReference>
<dbReference type="Proteomes" id="UP000085678">
    <property type="component" value="Unplaced"/>
</dbReference>
<feature type="domain" description="Peptidase M12A" evidence="11">
    <location>
        <begin position="69"/>
        <end position="272"/>
    </location>
</feature>
<dbReference type="GO" id="GO:0006508">
    <property type="term" value="P:proteolysis"/>
    <property type="evidence" value="ECO:0007669"/>
    <property type="project" value="UniProtKB-KW"/>
</dbReference>
<dbReference type="PROSITE" id="PS01180">
    <property type="entry name" value="CUB"/>
    <property type="match status" value="1"/>
</dbReference>
<organism evidence="12 13">
    <name type="scientific">Lingula anatina</name>
    <name type="common">Brachiopod</name>
    <name type="synonym">Lingula unguis</name>
    <dbReference type="NCBI Taxonomy" id="7574"/>
    <lineage>
        <taxon>Eukaryota</taxon>
        <taxon>Metazoa</taxon>
        <taxon>Spiralia</taxon>
        <taxon>Lophotrochozoa</taxon>
        <taxon>Brachiopoda</taxon>
        <taxon>Linguliformea</taxon>
        <taxon>Lingulata</taxon>
        <taxon>Lingulida</taxon>
        <taxon>Linguloidea</taxon>
        <taxon>Lingulidae</taxon>
        <taxon>Lingula</taxon>
    </lineage>
</organism>
<proteinExistence type="predicted"/>
<evidence type="ECO:0000256" key="6">
    <source>
        <dbReference type="ARBA" id="ARBA00023157"/>
    </source>
</evidence>
<accession>A0A2R2MPF2</accession>
<dbReference type="Gene3D" id="3.40.390.10">
    <property type="entry name" value="Collagenase (Catalytic Domain)"/>
    <property type="match status" value="1"/>
</dbReference>
<evidence type="ECO:0000256" key="7">
    <source>
        <dbReference type="ARBA" id="ARBA00023180"/>
    </source>
</evidence>
<evidence type="ECO:0000256" key="4">
    <source>
        <dbReference type="ARBA" id="ARBA00022833"/>
    </source>
</evidence>
<dbReference type="SMART" id="SM00235">
    <property type="entry name" value="ZnMc"/>
    <property type="match status" value="1"/>
</dbReference>
<keyword evidence="6" id="KW-1015">Disulfide bond</keyword>
<sequence>MTGQHIGLVAFLCISVFSQTSMTLPDYLCAMSDTEMDSSVDGVAKENLFMSHMKETLKNARGRFGRQKRQIISGSTRKWDATKPIYYVLRDADQIPPSKLAMIRLALDLWEQGTCLRFEENLNATGDFLEIYGYQDLCGSLIGRITDGSPQPIFLDCPLPGYMSQVIGLALGFYPLNNREDRDEYIQLLPHNADPQLVDELLLDKVGGEVAVTYGVPYDIGSILSATSLFLSTNDKPTILTRNPLLQGAMGSALFTGPTWYDRRQANIEFCSTACDLFRDFIIFPNPELPCQRGGYADPTDCTRCVCPDGFTGTLCDSIKTDGICGGEVTSPGSIESPGYGGEGFSRGNGCAWLLKAPEGKVVKLRLEGSFGLGCLNTSKTCYEWVEVRHSENLQNTGPRLCCYKTPEVVLTSDTNEMLVMLNRDPLVPEDSVGLPSGRTGFRAVFEFVDKEAVGYSDWGEWSDCGAPCGSCGTRSRTRTCTSGICPGPMSETQTCNTFICSDQDADFRCGCDALPLFTQRLACKRYVNLRLFPCLFRAVHRKYATFF</sequence>